<sequence length="294" mass="33326">MNPAHKKGEASGNKMETLNLKTTELGTEVTEESNIPQSSQLEVREGNRVWGLMNGKQCSFVLDSGTSKTFMFASLAKKLALDIGQKTDKEIYHLWIGNQKVEFITLKNVLITLEGGVNIRTPVRVLSEALERCYNLDDVVLDVHLLRRGAMIQAFWKSGSSLYIGEPTHLLQNSIIKDQDGVPSFWVQRANAGFTREMSVILDTGAENLYLSRHALNVLTDERNESKMPQRISIDMGDNHCLETEKVEFIEQEVVDLVMGVHLLHKYNAVVDYGNQTVTFIIRGKRFKIKFYFE</sequence>
<reference evidence="1" key="1">
    <citation type="submission" date="2015-09" db="EMBL/GenBank/DDBJ databases">
        <title>Scylla olivacea transcriptome.</title>
        <authorList>
            <person name="Ikhwanuddin M."/>
        </authorList>
    </citation>
    <scope>NUCLEOTIDE SEQUENCE</scope>
</reference>
<dbReference type="EMBL" id="GDRN01112450">
    <property type="protein sequence ID" value="JAI56728.1"/>
    <property type="molecule type" value="Transcribed_RNA"/>
</dbReference>
<evidence type="ECO:0000313" key="1">
    <source>
        <dbReference type="EMBL" id="JAI56728.1"/>
    </source>
</evidence>
<dbReference type="Gene3D" id="2.40.70.10">
    <property type="entry name" value="Acid Proteases"/>
    <property type="match status" value="1"/>
</dbReference>
<accession>A0A0N7Z9Q8</accession>
<dbReference type="Pfam" id="PF13650">
    <property type="entry name" value="Asp_protease_2"/>
    <property type="match status" value="1"/>
</dbReference>
<dbReference type="GO" id="GO:0006508">
    <property type="term" value="P:proteolysis"/>
    <property type="evidence" value="ECO:0007669"/>
    <property type="project" value="InterPro"/>
</dbReference>
<dbReference type="GO" id="GO:0004190">
    <property type="term" value="F:aspartic-type endopeptidase activity"/>
    <property type="evidence" value="ECO:0007669"/>
    <property type="project" value="InterPro"/>
</dbReference>
<dbReference type="PROSITE" id="PS00141">
    <property type="entry name" value="ASP_PROTEASE"/>
    <property type="match status" value="1"/>
</dbReference>
<dbReference type="AlphaFoldDB" id="A0A0N7Z9Q8"/>
<proteinExistence type="predicted"/>
<evidence type="ECO:0008006" key="2">
    <source>
        <dbReference type="Google" id="ProtNLM"/>
    </source>
</evidence>
<dbReference type="InterPro" id="IPR021109">
    <property type="entry name" value="Peptidase_aspartic_dom_sf"/>
</dbReference>
<name>A0A0N7Z9Q8_SCYOL</name>
<protein>
    <recommendedName>
        <fullName evidence="2">Peptidase A2 domain-containing protein</fullName>
    </recommendedName>
</protein>
<dbReference type="InterPro" id="IPR001969">
    <property type="entry name" value="Aspartic_peptidase_AS"/>
</dbReference>
<organism evidence="1">
    <name type="scientific">Scylla olivacea</name>
    <name type="common">Orange mud crab</name>
    <name type="synonym">Cancer olivacea</name>
    <dbReference type="NCBI Taxonomy" id="85551"/>
    <lineage>
        <taxon>Eukaryota</taxon>
        <taxon>Metazoa</taxon>
        <taxon>Ecdysozoa</taxon>
        <taxon>Arthropoda</taxon>
        <taxon>Crustacea</taxon>
        <taxon>Multicrustacea</taxon>
        <taxon>Malacostraca</taxon>
        <taxon>Eumalacostraca</taxon>
        <taxon>Eucarida</taxon>
        <taxon>Decapoda</taxon>
        <taxon>Pleocyemata</taxon>
        <taxon>Brachyura</taxon>
        <taxon>Eubrachyura</taxon>
        <taxon>Portunoidea</taxon>
        <taxon>Portunidae</taxon>
        <taxon>Portuninae</taxon>
        <taxon>Scylla</taxon>
    </lineage>
</organism>